<keyword evidence="3" id="KW-1185">Reference proteome</keyword>
<gene>
    <name evidence="2" type="ORF">DFH07DRAFT_786021</name>
</gene>
<feature type="compositionally biased region" description="Basic residues" evidence="1">
    <location>
        <begin position="235"/>
        <end position="248"/>
    </location>
</feature>
<evidence type="ECO:0000313" key="2">
    <source>
        <dbReference type="EMBL" id="KAJ7712395.1"/>
    </source>
</evidence>
<dbReference type="AlphaFoldDB" id="A0AAD7H5B5"/>
<dbReference type="EMBL" id="JARJLG010000432">
    <property type="protein sequence ID" value="KAJ7712395.1"/>
    <property type="molecule type" value="Genomic_DNA"/>
</dbReference>
<accession>A0AAD7H5B5</accession>
<feature type="non-terminal residue" evidence="2">
    <location>
        <position position="1"/>
    </location>
</feature>
<organism evidence="2 3">
    <name type="scientific">Mycena maculata</name>
    <dbReference type="NCBI Taxonomy" id="230809"/>
    <lineage>
        <taxon>Eukaryota</taxon>
        <taxon>Fungi</taxon>
        <taxon>Dikarya</taxon>
        <taxon>Basidiomycota</taxon>
        <taxon>Agaricomycotina</taxon>
        <taxon>Agaricomycetes</taxon>
        <taxon>Agaricomycetidae</taxon>
        <taxon>Agaricales</taxon>
        <taxon>Marasmiineae</taxon>
        <taxon>Mycenaceae</taxon>
        <taxon>Mycena</taxon>
    </lineage>
</organism>
<reference evidence="2" key="1">
    <citation type="submission" date="2023-03" db="EMBL/GenBank/DDBJ databases">
        <title>Massive genome expansion in bonnet fungi (Mycena s.s.) driven by repeated elements and novel gene families across ecological guilds.</title>
        <authorList>
            <consortium name="Lawrence Berkeley National Laboratory"/>
            <person name="Harder C.B."/>
            <person name="Miyauchi S."/>
            <person name="Viragh M."/>
            <person name="Kuo A."/>
            <person name="Thoen E."/>
            <person name="Andreopoulos B."/>
            <person name="Lu D."/>
            <person name="Skrede I."/>
            <person name="Drula E."/>
            <person name="Henrissat B."/>
            <person name="Morin E."/>
            <person name="Kohler A."/>
            <person name="Barry K."/>
            <person name="LaButti K."/>
            <person name="Morin E."/>
            <person name="Salamov A."/>
            <person name="Lipzen A."/>
            <person name="Mereny Z."/>
            <person name="Hegedus B."/>
            <person name="Baldrian P."/>
            <person name="Stursova M."/>
            <person name="Weitz H."/>
            <person name="Taylor A."/>
            <person name="Grigoriev I.V."/>
            <person name="Nagy L.G."/>
            <person name="Martin F."/>
            <person name="Kauserud H."/>
        </authorList>
    </citation>
    <scope>NUCLEOTIDE SEQUENCE</scope>
    <source>
        <strain evidence="2">CBHHK188m</strain>
    </source>
</reference>
<protein>
    <submittedName>
        <fullName evidence="2">Uncharacterized protein</fullName>
    </submittedName>
</protein>
<evidence type="ECO:0000256" key="1">
    <source>
        <dbReference type="SAM" id="MobiDB-lite"/>
    </source>
</evidence>
<sequence length="248" mass="27426">MVPPNPSLRPRPKAAQVSASPLFDAFNHPLAYSLGLHLWPPTPLSTTARNSRLSWRPPSPALLTQYDLHDLNEQARVFYGRHQPHHGALHTIPRSGTTLRGRGHLPFRSPLIKVIPPPYQVSLGPAITALGRTSPTRPLTLPRPNPRLLITSLLSRRGRLRPNQSRPAASSSRLIARVAAPTGSVLLTRLIWTPLLRMRLSTRRPRPLGCKPARVRALREKKKARIGSPEALPAKPKKGKKGKEKADS</sequence>
<proteinExistence type="predicted"/>
<comment type="caution">
    <text evidence="2">The sequence shown here is derived from an EMBL/GenBank/DDBJ whole genome shotgun (WGS) entry which is preliminary data.</text>
</comment>
<feature type="compositionally biased region" description="Basic residues" evidence="1">
    <location>
        <begin position="214"/>
        <end position="225"/>
    </location>
</feature>
<name>A0AAD7H5B5_9AGAR</name>
<dbReference type="Proteomes" id="UP001215280">
    <property type="component" value="Unassembled WGS sequence"/>
</dbReference>
<feature type="region of interest" description="Disordered" evidence="1">
    <location>
        <begin position="214"/>
        <end position="248"/>
    </location>
</feature>
<evidence type="ECO:0000313" key="3">
    <source>
        <dbReference type="Proteomes" id="UP001215280"/>
    </source>
</evidence>